<accession>A0A084SKV6</accession>
<dbReference type="Proteomes" id="UP000028547">
    <property type="component" value="Unassembled WGS sequence"/>
</dbReference>
<sequence>MTLQEGVPSLFTRSHGTGVWRFPPLEATMSHATDDGLSPLVVPQSSPSEETTSGEGQPRPSLPRTPPRVWPPVSPADMGRVVRRLKLTAERLRGEAPLLEGAA</sequence>
<dbReference type="EMBL" id="JPMI01000262">
    <property type="protein sequence ID" value="KFA89091.1"/>
    <property type="molecule type" value="Genomic_DNA"/>
</dbReference>
<feature type="compositionally biased region" description="Pro residues" evidence="1">
    <location>
        <begin position="60"/>
        <end position="74"/>
    </location>
</feature>
<proteinExistence type="predicted"/>
<evidence type="ECO:0000313" key="3">
    <source>
        <dbReference type="Proteomes" id="UP000028547"/>
    </source>
</evidence>
<feature type="region of interest" description="Disordered" evidence="1">
    <location>
        <begin position="29"/>
        <end position="75"/>
    </location>
</feature>
<protein>
    <submittedName>
        <fullName evidence="2">Uncharacterized protein</fullName>
    </submittedName>
</protein>
<feature type="compositionally biased region" description="Low complexity" evidence="1">
    <location>
        <begin position="37"/>
        <end position="57"/>
    </location>
</feature>
<dbReference type="AlphaFoldDB" id="A0A084SKV6"/>
<comment type="caution">
    <text evidence="2">The sequence shown here is derived from an EMBL/GenBank/DDBJ whole genome shotgun (WGS) entry which is preliminary data.</text>
</comment>
<evidence type="ECO:0000313" key="2">
    <source>
        <dbReference type="EMBL" id="KFA89091.1"/>
    </source>
</evidence>
<gene>
    <name evidence="2" type="ORF">Q664_36975</name>
</gene>
<organism evidence="2 3">
    <name type="scientific">Archangium violaceum Cb vi76</name>
    <dbReference type="NCBI Taxonomy" id="1406225"/>
    <lineage>
        <taxon>Bacteria</taxon>
        <taxon>Pseudomonadati</taxon>
        <taxon>Myxococcota</taxon>
        <taxon>Myxococcia</taxon>
        <taxon>Myxococcales</taxon>
        <taxon>Cystobacterineae</taxon>
        <taxon>Archangiaceae</taxon>
        <taxon>Archangium</taxon>
    </lineage>
</organism>
<evidence type="ECO:0000256" key="1">
    <source>
        <dbReference type="SAM" id="MobiDB-lite"/>
    </source>
</evidence>
<name>A0A084SKV6_9BACT</name>
<reference evidence="2 3" key="1">
    <citation type="submission" date="2014-07" db="EMBL/GenBank/DDBJ databases">
        <title>Draft Genome Sequence of Gephyronic Acid Producer, Cystobacter violaceus Strain Cb vi76.</title>
        <authorList>
            <person name="Stevens D.C."/>
            <person name="Young J."/>
            <person name="Carmichael R."/>
            <person name="Tan J."/>
            <person name="Taylor R.E."/>
        </authorList>
    </citation>
    <scope>NUCLEOTIDE SEQUENCE [LARGE SCALE GENOMIC DNA]</scope>
    <source>
        <strain evidence="2 3">Cb vi76</strain>
    </source>
</reference>